<dbReference type="Proteomes" id="UP000276133">
    <property type="component" value="Unassembled WGS sequence"/>
</dbReference>
<evidence type="ECO:0000313" key="2">
    <source>
        <dbReference type="Proteomes" id="UP000276133"/>
    </source>
</evidence>
<comment type="caution">
    <text evidence="1">The sequence shown here is derived from an EMBL/GenBank/DDBJ whole genome shotgun (WGS) entry which is preliminary data.</text>
</comment>
<gene>
    <name evidence="1" type="ORF">BpHYR1_043711</name>
</gene>
<protein>
    <submittedName>
        <fullName evidence="1">Uncharacterized protein</fullName>
    </submittedName>
</protein>
<dbReference type="EMBL" id="REGN01000297">
    <property type="protein sequence ID" value="RNA42925.1"/>
    <property type="molecule type" value="Genomic_DNA"/>
</dbReference>
<name>A0A3M7T4P5_BRAPC</name>
<reference evidence="1 2" key="1">
    <citation type="journal article" date="2018" name="Sci. Rep.">
        <title>Genomic signatures of local adaptation to the degree of environmental predictability in rotifers.</title>
        <authorList>
            <person name="Franch-Gras L."/>
            <person name="Hahn C."/>
            <person name="Garcia-Roger E.M."/>
            <person name="Carmona M.J."/>
            <person name="Serra M."/>
            <person name="Gomez A."/>
        </authorList>
    </citation>
    <scope>NUCLEOTIDE SEQUENCE [LARGE SCALE GENOMIC DNA]</scope>
    <source>
        <strain evidence="1">HYR1</strain>
    </source>
</reference>
<sequence length="64" mass="7850">MEFKIQKIAENENVKHTKICKYFFSNFQFLNDNQLCFIDKAVRHFFNEQIMLNYTIIHFDIVND</sequence>
<organism evidence="1 2">
    <name type="scientific">Brachionus plicatilis</name>
    <name type="common">Marine rotifer</name>
    <name type="synonym">Brachionus muelleri</name>
    <dbReference type="NCBI Taxonomy" id="10195"/>
    <lineage>
        <taxon>Eukaryota</taxon>
        <taxon>Metazoa</taxon>
        <taxon>Spiralia</taxon>
        <taxon>Gnathifera</taxon>
        <taxon>Rotifera</taxon>
        <taxon>Eurotatoria</taxon>
        <taxon>Monogononta</taxon>
        <taxon>Pseudotrocha</taxon>
        <taxon>Ploima</taxon>
        <taxon>Brachionidae</taxon>
        <taxon>Brachionus</taxon>
    </lineage>
</organism>
<accession>A0A3M7T4P5</accession>
<proteinExistence type="predicted"/>
<evidence type="ECO:0000313" key="1">
    <source>
        <dbReference type="EMBL" id="RNA42925.1"/>
    </source>
</evidence>
<keyword evidence="2" id="KW-1185">Reference proteome</keyword>
<dbReference type="AlphaFoldDB" id="A0A3M7T4P5"/>